<evidence type="ECO:0000256" key="8">
    <source>
        <dbReference type="HAMAP-Rule" id="MF_01416"/>
    </source>
</evidence>
<dbReference type="PRINTS" id="PR00125">
    <property type="entry name" value="ATPASEDELTA"/>
</dbReference>
<dbReference type="NCBIfam" id="TIGR01145">
    <property type="entry name" value="ATP_synt_delta"/>
    <property type="match status" value="1"/>
</dbReference>
<reference evidence="10" key="3">
    <citation type="submission" date="2016-10" db="EMBL/GenBank/DDBJ databases">
        <authorList>
            <person name="de Groot N.N."/>
        </authorList>
    </citation>
    <scope>NUCLEOTIDE SEQUENCE</scope>
    <source>
        <strain evidence="10">J.0165</strain>
    </source>
</reference>
<dbReference type="GO" id="GO:0046933">
    <property type="term" value="F:proton-transporting ATP synthase activity, rotational mechanism"/>
    <property type="evidence" value="ECO:0007669"/>
    <property type="project" value="UniProtKB-UniRule"/>
</dbReference>
<evidence type="ECO:0000313" key="9">
    <source>
        <dbReference type="EMBL" id="SCW21134.1"/>
    </source>
</evidence>
<gene>
    <name evidence="8 10" type="primary">atpD</name>
    <name evidence="9" type="ORF">BQ776_112</name>
    <name evidence="10" type="ORF">J0165_112</name>
</gene>
<sequence length="186" mass="20925">MSTKTLVQKLSKPYAEALLETAKKSEKIGDIAEDVRTILQVLDESSKLTDFLDNPLISSTSKKAAIDTLFKEQLNNELLVFIFLLIDRKRIFYLSSILNRYLQLVYALESFVIADVCTSITLTDQQQQDLIDKLKIMTGKSNIQLNLSLDKNLIAGFTVQIGSKIIDTSLRGQLREISYFLGASNI</sequence>
<accession>A0A1G4NZE3</accession>
<comment type="similarity">
    <text evidence="2 8">Belongs to the ATPase delta chain family.</text>
</comment>
<dbReference type="InterPro" id="IPR000711">
    <property type="entry name" value="ATPase_OSCP/dsu"/>
</dbReference>
<geneLocation type="chloroplast" evidence="10"/>
<dbReference type="AlphaFoldDB" id="A0A1G4NZE3"/>
<evidence type="ECO:0000256" key="4">
    <source>
        <dbReference type="ARBA" id="ARBA00022781"/>
    </source>
</evidence>
<organism evidence="10">
    <name type="scientific">Helminthora furcellata</name>
    <dbReference type="NCBI Taxonomy" id="1884666"/>
    <lineage>
        <taxon>Eukaryota</taxon>
        <taxon>Rhodophyta</taxon>
        <taxon>Florideophyceae</taxon>
        <taxon>Nemaliophycidae</taxon>
        <taxon>Nemaliales</taxon>
        <taxon>Liagoraceae</taxon>
        <taxon>Helminthora</taxon>
    </lineage>
</organism>
<keyword evidence="4 8" id="KW-0375">Hydrogen ion transport</keyword>
<keyword evidence="8" id="KW-0139">CF(1)</keyword>
<keyword evidence="7 8" id="KW-0066">ATP synthesis</keyword>
<dbReference type="RefSeq" id="YP_009312880.1">
    <property type="nucleotide sequence ID" value="NC_031654.1"/>
</dbReference>
<dbReference type="SUPFAM" id="SSF47928">
    <property type="entry name" value="N-terminal domain of the delta subunit of the F1F0-ATP synthase"/>
    <property type="match status" value="1"/>
</dbReference>
<keyword evidence="8" id="KW-0793">Thylakoid</keyword>
<evidence type="ECO:0000256" key="7">
    <source>
        <dbReference type="ARBA" id="ARBA00023310"/>
    </source>
</evidence>
<dbReference type="GO" id="GO:0045259">
    <property type="term" value="C:proton-transporting ATP synthase complex"/>
    <property type="evidence" value="ECO:0007669"/>
    <property type="project" value="UniProtKB-KW"/>
</dbReference>
<dbReference type="EMBL" id="LT622876">
    <property type="protein sequence ID" value="SCW23994.1"/>
    <property type="molecule type" value="Genomic_DNA"/>
</dbReference>
<dbReference type="PROSITE" id="PS00389">
    <property type="entry name" value="ATPASE_DELTA"/>
    <property type="match status" value="1"/>
</dbReference>
<keyword evidence="10" id="KW-0150">Chloroplast</keyword>
<evidence type="ECO:0000256" key="6">
    <source>
        <dbReference type="ARBA" id="ARBA00023136"/>
    </source>
</evidence>
<reference evidence="9" key="1">
    <citation type="submission" date="2016-08" db="EMBL/GenBank/DDBJ databases">
        <authorList>
            <person name="Seilhamer J.J."/>
        </authorList>
    </citation>
    <scope>NUCLEOTIDE SEQUENCE</scope>
    <source>
        <strain evidence="9">J.0165</strain>
    </source>
</reference>
<dbReference type="InterPro" id="IPR026015">
    <property type="entry name" value="ATP_synth_OSCP/delta_N_sf"/>
</dbReference>
<evidence type="ECO:0000256" key="3">
    <source>
        <dbReference type="ARBA" id="ARBA00022448"/>
    </source>
</evidence>
<keyword evidence="10" id="KW-0934">Plastid</keyword>
<dbReference type="Pfam" id="PF00213">
    <property type="entry name" value="OSCP"/>
    <property type="match status" value="1"/>
</dbReference>
<dbReference type="PANTHER" id="PTHR11910">
    <property type="entry name" value="ATP SYNTHASE DELTA CHAIN"/>
    <property type="match status" value="1"/>
</dbReference>
<evidence type="ECO:0000256" key="1">
    <source>
        <dbReference type="ARBA" id="ARBA00004370"/>
    </source>
</evidence>
<name>A0A1G4NZE3_9FLOR</name>
<comment type="function">
    <text evidence="8">This protein is part of the stalk that links CF(0) to CF(1). It either transmits conformational changes from CF(0) to CF(1) or is implicated in proton conduction.</text>
</comment>
<proteinExistence type="inferred from homology"/>
<protein>
    <recommendedName>
        <fullName evidence="8">ATP synthase subunit delta, chloroplastic</fullName>
    </recommendedName>
    <alternativeName>
        <fullName evidence="8">ATP synthase F(1) sector subunit delta</fullName>
    </alternativeName>
    <alternativeName>
        <fullName evidence="8">F-type ATPase subunit delta</fullName>
    </alternativeName>
</protein>
<dbReference type="Gene3D" id="1.10.520.20">
    <property type="entry name" value="N-terminal domain of the delta subunit of the F1F0-ATP synthase"/>
    <property type="match status" value="1"/>
</dbReference>
<reference evidence="10" key="2">
    <citation type="submission" date="2016-10" db="EMBL/GenBank/DDBJ databases">
        <title>Chloroplast genomes as a tool to resolve red algal phylogenies: a case study in the Nemaliales.</title>
        <authorList>
            <person name="Costa J.F."/>
            <person name="Lin S.M."/>
            <person name="Macaya E.C."/>
            <person name="Fernandez-Garcia C."/>
            <person name="Verbruggen H."/>
        </authorList>
    </citation>
    <scope>NUCLEOTIDE SEQUENCE</scope>
    <source>
        <strain evidence="10">J.0165</strain>
    </source>
</reference>
<dbReference type="GO" id="GO:0009535">
    <property type="term" value="C:chloroplast thylakoid membrane"/>
    <property type="evidence" value="ECO:0007669"/>
    <property type="project" value="UniProtKB-SubCell"/>
</dbReference>
<dbReference type="HAMAP" id="MF_01416">
    <property type="entry name" value="ATP_synth_delta_bact"/>
    <property type="match status" value="1"/>
</dbReference>
<evidence type="ECO:0000256" key="2">
    <source>
        <dbReference type="ARBA" id="ARBA00007046"/>
    </source>
</evidence>
<comment type="function">
    <text evidence="8">F(1)F(0) ATP synthase produces ATP from ADP in the presence of a proton or sodium gradient. F-type ATPases consist of two structural domains, F(1) containing the extramembraneous catalytic core and F(0) containing the membrane proton channel, linked together by a central stalk and a peripheral stalk. During catalysis, ATP synthesis in the catalytic domain of F(1) is coupled via a rotary mechanism of the central stalk subunits to proton translocation.</text>
</comment>
<evidence type="ECO:0000313" key="10">
    <source>
        <dbReference type="EMBL" id="SCW23994.1"/>
    </source>
</evidence>
<keyword evidence="6 8" id="KW-0472">Membrane</keyword>
<keyword evidence="5 8" id="KW-0406">Ion transport</keyword>
<comment type="subunit">
    <text evidence="8">F-type ATPases have 2 components, F(1) - the catalytic core - and F(0) - the membrane proton channel. F(1) has five subunits: alpha(3), beta(3), gamma(1), delta(1), epsilon(1). CF(0) has four main subunits: a(1), b(1), b'(1) and c(10-14). The alpha and beta chains form an alternating ring which encloses part of the gamma chain. F(1) is attached to F(0) by a central stalk formed by the gamma and epsilon chains, while a peripheral stalk is formed by the delta, b and b' chains.</text>
</comment>
<dbReference type="InterPro" id="IPR020781">
    <property type="entry name" value="ATPase_OSCP/d_CS"/>
</dbReference>
<dbReference type="EMBL" id="LT622862">
    <property type="protein sequence ID" value="SCW21134.1"/>
    <property type="molecule type" value="Genomic_DNA"/>
</dbReference>
<dbReference type="GeneID" id="30001528"/>
<keyword evidence="3 8" id="KW-0813">Transport</keyword>
<evidence type="ECO:0000256" key="5">
    <source>
        <dbReference type="ARBA" id="ARBA00023065"/>
    </source>
</evidence>
<comment type="subcellular location">
    <subcellularLocation>
        <location evidence="1">Membrane</location>
    </subcellularLocation>
    <subcellularLocation>
        <location evidence="8">Plastid</location>
        <location evidence="8">Chloroplast thylakoid membrane</location>
        <topology evidence="8">Peripheral membrane protein</topology>
    </subcellularLocation>
</comment>